<dbReference type="PANTHER" id="PTHR20961">
    <property type="entry name" value="GLYCOSYLTRANSFERASE"/>
    <property type="match status" value="1"/>
</dbReference>
<keyword evidence="2 5" id="KW-0808">Transferase</keyword>
<sequence length="368" mass="43159">MLGYLCFFVFLFKRDERISSLSSVDKIIRSKSSTTSYYDRALFHSVGYKKLKLLFYSNEKLDKMAFQLKAEKSSFKVHVEQRQKEFHCDRTYKGRTIMFYARYRRNLFHTLNDSLMNIFALSKEFFNGQPVSIVSLNKDPISSWPFGYFFKNYTIIELPQNTDETVCFESLAIGCSPYLDAYTTLMKPQWMKEFRKTFLDNLKGPETHSNEIAALKENIAYIVSRKKNRRIMNENEIISLLKKYGYSASLLKPEKHKPYEIKTILSKAKLLIGVHGAGLTNMIFLSEKASIIQIYPYGMKIDENGIIYKRLAKSLNLNYYEWYNKHINNTFSSKINGFNDFDKKNQDTIVDVVEFERIVQKALLNTNK</sequence>
<keyword evidence="3" id="KW-0325">Glycoprotein</keyword>
<keyword evidence="1 5" id="KW-0328">Glycosyltransferase</keyword>
<keyword evidence="6" id="KW-1185">Reference proteome</keyword>
<dbReference type="GO" id="GO:0016757">
    <property type="term" value="F:glycosyltransferase activity"/>
    <property type="evidence" value="ECO:0007669"/>
    <property type="project" value="UniProtKB-KW"/>
</dbReference>
<evidence type="ECO:0000256" key="2">
    <source>
        <dbReference type="ARBA" id="ARBA00022679"/>
    </source>
</evidence>
<organism evidence="5 6">
    <name type="scientific">Rozella allomycis (strain CSF55)</name>
    <dbReference type="NCBI Taxonomy" id="988480"/>
    <lineage>
        <taxon>Eukaryota</taxon>
        <taxon>Fungi</taxon>
        <taxon>Fungi incertae sedis</taxon>
        <taxon>Cryptomycota</taxon>
        <taxon>Cryptomycota incertae sedis</taxon>
        <taxon>Rozella</taxon>
    </lineage>
</organism>
<evidence type="ECO:0000259" key="4">
    <source>
        <dbReference type="Pfam" id="PF04577"/>
    </source>
</evidence>
<proteinExistence type="predicted"/>
<dbReference type="STRING" id="988480.A0A075AR48"/>
<evidence type="ECO:0000256" key="1">
    <source>
        <dbReference type="ARBA" id="ARBA00022676"/>
    </source>
</evidence>
<dbReference type="EC" id="2.4.-.-" evidence="5"/>
<evidence type="ECO:0000256" key="3">
    <source>
        <dbReference type="ARBA" id="ARBA00023180"/>
    </source>
</evidence>
<dbReference type="InterPro" id="IPR007657">
    <property type="entry name" value="Glycosyltransferase_61"/>
</dbReference>
<evidence type="ECO:0000313" key="5">
    <source>
        <dbReference type="EMBL" id="EPZ32766.1"/>
    </source>
</evidence>
<dbReference type="InterPro" id="IPR049625">
    <property type="entry name" value="Glyco_transf_61_cat"/>
</dbReference>
<dbReference type="AlphaFoldDB" id="A0A075AR48"/>
<name>A0A075AR48_ROZAC</name>
<dbReference type="EMBL" id="KE561117">
    <property type="protein sequence ID" value="EPZ32766.1"/>
    <property type="molecule type" value="Genomic_DNA"/>
</dbReference>
<dbReference type="HOGENOM" id="CLU_752615_0_0_1"/>
<gene>
    <name evidence="5" type="ORF">O9G_000841</name>
</gene>
<feature type="domain" description="Glycosyltransferase 61 catalytic" evidence="4">
    <location>
        <begin position="109"/>
        <end position="292"/>
    </location>
</feature>
<reference evidence="5 6" key="1">
    <citation type="journal article" date="2013" name="Curr. Biol.">
        <title>Shared signatures of parasitism and phylogenomics unite Cryptomycota and microsporidia.</title>
        <authorList>
            <person name="James T.Y."/>
            <person name="Pelin A."/>
            <person name="Bonen L."/>
            <person name="Ahrendt S."/>
            <person name="Sain D."/>
            <person name="Corradi N."/>
            <person name="Stajich J.E."/>
        </authorList>
    </citation>
    <scope>NUCLEOTIDE SEQUENCE [LARGE SCALE GENOMIC DNA]</scope>
    <source>
        <strain evidence="5 6">CSF55</strain>
    </source>
</reference>
<accession>A0A075AR48</accession>
<dbReference type="Proteomes" id="UP000030755">
    <property type="component" value="Unassembled WGS sequence"/>
</dbReference>
<dbReference type="OrthoDB" id="529273at2759"/>
<dbReference type="Pfam" id="PF04577">
    <property type="entry name" value="Glyco_transf_61"/>
    <property type="match status" value="1"/>
</dbReference>
<evidence type="ECO:0000313" key="6">
    <source>
        <dbReference type="Proteomes" id="UP000030755"/>
    </source>
</evidence>
<protein>
    <submittedName>
        <fullName evidence="5">Glycosyltransferase AER61 domain-containing protein</fullName>
        <ecNumber evidence="5">2.4.-.-</ecNumber>
    </submittedName>
</protein>